<dbReference type="OrthoDB" id="3799540at2759"/>
<reference evidence="2" key="1">
    <citation type="journal article" date="2020" name="Stud. Mycol.">
        <title>101 Dothideomycetes genomes: a test case for predicting lifestyles and emergence of pathogens.</title>
        <authorList>
            <person name="Haridas S."/>
            <person name="Albert R."/>
            <person name="Binder M."/>
            <person name="Bloem J."/>
            <person name="Labutti K."/>
            <person name="Salamov A."/>
            <person name="Andreopoulos B."/>
            <person name="Baker S."/>
            <person name="Barry K."/>
            <person name="Bills G."/>
            <person name="Bluhm B."/>
            <person name="Cannon C."/>
            <person name="Castanera R."/>
            <person name="Culley D."/>
            <person name="Daum C."/>
            <person name="Ezra D."/>
            <person name="Gonzalez J."/>
            <person name="Henrissat B."/>
            <person name="Kuo A."/>
            <person name="Liang C."/>
            <person name="Lipzen A."/>
            <person name="Lutzoni F."/>
            <person name="Magnuson J."/>
            <person name="Mondo S."/>
            <person name="Nolan M."/>
            <person name="Ohm R."/>
            <person name="Pangilinan J."/>
            <person name="Park H.-J."/>
            <person name="Ramirez L."/>
            <person name="Alfaro M."/>
            <person name="Sun H."/>
            <person name="Tritt A."/>
            <person name="Yoshinaga Y."/>
            <person name="Zwiers L.-H."/>
            <person name="Turgeon B."/>
            <person name="Goodwin S."/>
            <person name="Spatafora J."/>
            <person name="Crous P."/>
            <person name="Grigoriev I."/>
        </authorList>
    </citation>
    <scope>NUCLEOTIDE SEQUENCE</scope>
    <source>
        <strain evidence="2">CBS 125425</strain>
    </source>
</reference>
<evidence type="ECO:0000313" key="3">
    <source>
        <dbReference type="Proteomes" id="UP000799444"/>
    </source>
</evidence>
<organism evidence="2 3">
    <name type="scientific">Polyplosphaeria fusca</name>
    <dbReference type="NCBI Taxonomy" id="682080"/>
    <lineage>
        <taxon>Eukaryota</taxon>
        <taxon>Fungi</taxon>
        <taxon>Dikarya</taxon>
        <taxon>Ascomycota</taxon>
        <taxon>Pezizomycotina</taxon>
        <taxon>Dothideomycetes</taxon>
        <taxon>Pleosporomycetidae</taxon>
        <taxon>Pleosporales</taxon>
        <taxon>Tetraplosphaeriaceae</taxon>
        <taxon>Polyplosphaeria</taxon>
    </lineage>
</organism>
<keyword evidence="3" id="KW-1185">Reference proteome</keyword>
<protein>
    <submittedName>
        <fullName evidence="2">Uncharacterized protein</fullName>
    </submittedName>
</protein>
<evidence type="ECO:0000313" key="2">
    <source>
        <dbReference type="EMBL" id="KAF2728036.1"/>
    </source>
</evidence>
<dbReference type="Proteomes" id="UP000799444">
    <property type="component" value="Unassembled WGS sequence"/>
</dbReference>
<sequence>VADVLSWSISETLADLRHSMPLWAMQGRRYEDHKHLLNGSQTTVDQAERFLEDETQTISHRYRPRSQALPDAPQLDSGNTTNESIARIIARCHEFDTMNFGSATLQEEQEQELSPEIEEERQIERPAPTEAEAHRVDRDLVRLVRTGQFPQGPRNFLPAFRALSSCSAANLVDLAQFPTELLVTADFMRTVKRPPGLSSAPYCSDSFQRPVQWILSVADPRHLVVLSPFEANELLLDISQSEWATLHLYSPRLNLGYHPLDALDLYTIGRQRTSELVPRSLVVQLNLFAGQLYLRSFDEYVELCDHLGL</sequence>
<dbReference type="EMBL" id="ML996298">
    <property type="protein sequence ID" value="KAF2728036.1"/>
    <property type="molecule type" value="Genomic_DNA"/>
</dbReference>
<dbReference type="AlphaFoldDB" id="A0A9P4QNI4"/>
<gene>
    <name evidence="2" type="ORF">EJ04DRAFT_389558</name>
</gene>
<feature type="non-terminal residue" evidence="2">
    <location>
        <position position="309"/>
    </location>
</feature>
<accession>A0A9P4QNI4</accession>
<comment type="caution">
    <text evidence="2">The sequence shown here is derived from an EMBL/GenBank/DDBJ whole genome shotgun (WGS) entry which is preliminary data.</text>
</comment>
<name>A0A9P4QNI4_9PLEO</name>
<feature type="non-terminal residue" evidence="2">
    <location>
        <position position="1"/>
    </location>
</feature>
<proteinExistence type="predicted"/>
<feature type="region of interest" description="Disordered" evidence="1">
    <location>
        <begin position="56"/>
        <end position="79"/>
    </location>
</feature>
<evidence type="ECO:0000256" key="1">
    <source>
        <dbReference type="SAM" id="MobiDB-lite"/>
    </source>
</evidence>